<dbReference type="AlphaFoldDB" id="A0AAD7F6R6"/>
<dbReference type="Proteomes" id="UP001221142">
    <property type="component" value="Unassembled WGS sequence"/>
</dbReference>
<evidence type="ECO:0000313" key="3">
    <source>
        <dbReference type="Proteomes" id="UP001221142"/>
    </source>
</evidence>
<evidence type="ECO:0000256" key="1">
    <source>
        <dbReference type="SAM" id="MobiDB-lite"/>
    </source>
</evidence>
<comment type="caution">
    <text evidence="2">The sequence shown here is derived from an EMBL/GenBank/DDBJ whole genome shotgun (WGS) entry which is preliminary data.</text>
</comment>
<sequence>MPAHNQPGGEMPPYPYYYYYPYPPPFYHGSWSPHLAHPRRYEVPLVVVILQRSADGASADFSHCSDAAVLLNGLLDGGEQDLLLGMHVSEGHGRSLRRARRSIPPFPRLNIYAQILLLLQSFQKGKMQLSKTHERTSTFDPPRGSRTQWRSARYLAYPVALALCRGSRAPRWESFGERSVVESGNQSNPGVVCSRRSKGEHTVRFVVASGRGNEARGFEVDEVNYDAWLERRWPVGLKATRPLEPGQSRVKAVREPRTIVPRVPRVPSSLPTRRVLQKCETERLISQFTNKLRQGGVGGRLKQNEHAANHARRGRWGCDAESSIW</sequence>
<organism evidence="2 3">
    <name type="scientific">Roridomyces roridus</name>
    <dbReference type="NCBI Taxonomy" id="1738132"/>
    <lineage>
        <taxon>Eukaryota</taxon>
        <taxon>Fungi</taxon>
        <taxon>Dikarya</taxon>
        <taxon>Basidiomycota</taxon>
        <taxon>Agaricomycotina</taxon>
        <taxon>Agaricomycetes</taxon>
        <taxon>Agaricomycetidae</taxon>
        <taxon>Agaricales</taxon>
        <taxon>Marasmiineae</taxon>
        <taxon>Mycenaceae</taxon>
        <taxon>Roridomyces</taxon>
    </lineage>
</organism>
<proteinExistence type="predicted"/>
<dbReference type="EMBL" id="JARKIF010000072">
    <property type="protein sequence ID" value="KAJ7605551.1"/>
    <property type="molecule type" value="Genomic_DNA"/>
</dbReference>
<evidence type="ECO:0000313" key="2">
    <source>
        <dbReference type="EMBL" id="KAJ7605551.1"/>
    </source>
</evidence>
<keyword evidence="3" id="KW-1185">Reference proteome</keyword>
<feature type="region of interest" description="Disordered" evidence="1">
    <location>
        <begin position="296"/>
        <end position="325"/>
    </location>
</feature>
<gene>
    <name evidence="2" type="ORF">FB45DRAFT_1012479</name>
</gene>
<reference evidence="2" key="1">
    <citation type="submission" date="2023-03" db="EMBL/GenBank/DDBJ databases">
        <title>Massive genome expansion in bonnet fungi (Mycena s.s.) driven by repeated elements and novel gene families across ecological guilds.</title>
        <authorList>
            <consortium name="Lawrence Berkeley National Laboratory"/>
            <person name="Harder C.B."/>
            <person name="Miyauchi S."/>
            <person name="Viragh M."/>
            <person name="Kuo A."/>
            <person name="Thoen E."/>
            <person name="Andreopoulos B."/>
            <person name="Lu D."/>
            <person name="Skrede I."/>
            <person name="Drula E."/>
            <person name="Henrissat B."/>
            <person name="Morin E."/>
            <person name="Kohler A."/>
            <person name="Barry K."/>
            <person name="LaButti K."/>
            <person name="Morin E."/>
            <person name="Salamov A."/>
            <person name="Lipzen A."/>
            <person name="Mereny Z."/>
            <person name="Hegedus B."/>
            <person name="Baldrian P."/>
            <person name="Stursova M."/>
            <person name="Weitz H."/>
            <person name="Taylor A."/>
            <person name="Grigoriev I.V."/>
            <person name="Nagy L.G."/>
            <person name="Martin F."/>
            <person name="Kauserud H."/>
        </authorList>
    </citation>
    <scope>NUCLEOTIDE SEQUENCE</scope>
    <source>
        <strain evidence="2">9284</strain>
    </source>
</reference>
<accession>A0AAD7F6R6</accession>
<protein>
    <submittedName>
        <fullName evidence="2">Uncharacterized protein</fullName>
    </submittedName>
</protein>
<name>A0AAD7F6R6_9AGAR</name>